<dbReference type="EMBL" id="AXUN02000046">
    <property type="protein sequence ID" value="ETA82019.1"/>
    <property type="molecule type" value="Genomic_DNA"/>
</dbReference>
<dbReference type="GO" id="GO:0003824">
    <property type="term" value="F:catalytic activity"/>
    <property type="evidence" value="ECO:0007669"/>
    <property type="project" value="InterPro"/>
</dbReference>
<accession>V7I9L7</accession>
<evidence type="ECO:0000256" key="5">
    <source>
        <dbReference type="ARBA" id="ARBA00023004"/>
    </source>
</evidence>
<dbReference type="GO" id="GO:0046872">
    <property type="term" value="F:metal ion binding"/>
    <property type="evidence" value="ECO:0007669"/>
    <property type="project" value="UniProtKB-KW"/>
</dbReference>
<dbReference type="RefSeq" id="WP_023387853.1">
    <property type="nucleotide sequence ID" value="NZ_AXUN02000046.1"/>
</dbReference>
<keyword evidence="4" id="KW-0479">Metal-binding</keyword>
<dbReference type="PANTHER" id="PTHR11135">
    <property type="entry name" value="HISTONE ACETYLTRANSFERASE-RELATED"/>
    <property type="match status" value="1"/>
</dbReference>
<keyword evidence="3" id="KW-0949">S-adenosyl-L-methionine</keyword>
<dbReference type="CDD" id="cd01335">
    <property type="entry name" value="Radical_SAM"/>
    <property type="match status" value="1"/>
</dbReference>
<dbReference type="InterPro" id="IPR032432">
    <property type="entry name" value="Radical_SAM_C"/>
</dbReference>
<dbReference type="InterPro" id="IPR006638">
    <property type="entry name" value="Elp3/MiaA/NifB-like_rSAM"/>
</dbReference>
<keyword evidence="5" id="KW-0408">Iron</keyword>
<dbReference type="PATRIC" id="fig|994573.3.peg.642"/>
<evidence type="ECO:0000313" key="9">
    <source>
        <dbReference type="Proteomes" id="UP000017747"/>
    </source>
</evidence>
<evidence type="ECO:0000256" key="4">
    <source>
        <dbReference type="ARBA" id="ARBA00022723"/>
    </source>
</evidence>
<proteinExistence type="predicted"/>
<evidence type="ECO:0000313" key="8">
    <source>
        <dbReference type="EMBL" id="ETA82019.1"/>
    </source>
</evidence>
<dbReference type="SFLD" id="SFLDS00029">
    <property type="entry name" value="Radical_SAM"/>
    <property type="match status" value="1"/>
</dbReference>
<dbReference type="eggNOG" id="COG1243">
    <property type="taxonomic scope" value="Bacteria"/>
</dbReference>
<dbReference type="SFLD" id="SFLDG01086">
    <property type="entry name" value="elongater_protein-like"/>
    <property type="match status" value="1"/>
</dbReference>
<dbReference type="GO" id="GO:0051539">
    <property type="term" value="F:4 iron, 4 sulfur cluster binding"/>
    <property type="evidence" value="ECO:0007669"/>
    <property type="project" value="UniProtKB-KW"/>
</dbReference>
<dbReference type="SMART" id="SM00729">
    <property type="entry name" value="Elp3"/>
    <property type="match status" value="1"/>
</dbReference>
<evidence type="ECO:0000259" key="7">
    <source>
        <dbReference type="PROSITE" id="PS51918"/>
    </source>
</evidence>
<dbReference type="SFLD" id="SFLDG01082">
    <property type="entry name" value="B12-binding_domain_containing"/>
    <property type="match status" value="1"/>
</dbReference>
<dbReference type="PROSITE" id="PS51918">
    <property type="entry name" value="RADICAL_SAM"/>
    <property type="match status" value="1"/>
</dbReference>
<dbReference type="AlphaFoldDB" id="V7I9L7"/>
<dbReference type="InterPro" id="IPR058240">
    <property type="entry name" value="rSAM_sf"/>
</dbReference>
<keyword evidence="2" id="KW-0004">4Fe-4S</keyword>
<dbReference type="GO" id="GO:0002926">
    <property type="term" value="P:tRNA wobble base 5-methoxycarbonylmethyl-2-thiouridinylation"/>
    <property type="evidence" value="ECO:0007669"/>
    <property type="project" value="TreeGrafter"/>
</dbReference>
<dbReference type="GO" id="GO:0005737">
    <property type="term" value="C:cytoplasm"/>
    <property type="evidence" value="ECO:0007669"/>
    <property type="project" value="TreeGrafter"/>
</dbReference>
<keyword evidence="6" id="KW-0411">Iron-sulfur</keyword>
<dbReference type="STRING" id="994573.T472_0203400"/>
<reference evidence="8 9" key="1">
    <citation type="journal article" date="2014" name="Genome Announc.">
        <title>Genome Sequence of Youngiibacter fragilis, the Type Strain of the Genus Youngiibacter.</title>
        <authorList>
            <person name="Wawrik C.B."/>
            <person name="Callaghan A.V."/>
            <person name="Stamps B.W."/>
            <person name="Wawrik B."/>
        </authorList>
    </citation>
    <scope>NUCLEOTIDE SEQUENCE [LARGE SCALE GENOMIC DNA]</scope>
    <source>
        <strain evidence="8 9">232.1</strain>
    </source>
</reference>
<dbReference type="Proteomes" id="UP000017747">
    <property type="component" value="Unassembled WGS sequence"/>
</dbReference>
<dbReference type="PANTHER" id="PTHR11135:SF0">
    <property type="entry name" value="ELONGATOR COMPLEX PROTEIN 3"/>
    <property type="match status" value="1"/>
</dbReference>
<keyword evidence="9" id="KW-1185">Reference proteome</keyword>
<protein>
    <submittedName>
        <fullName evidence="8">Radical SAM protein</fullName>
    </submittedName>
</protein>
<dbReference type="Pfam" id="PF04055">
    <property type="entry name" value="Radical_SAM"/>
    <property type="match status" value="1"/>
</dbReference>
<evidence type="ECO:0000256" key="3">
    <source>
        <dbReference type="ARBA" id="ARBA00022691"/>
    </source>
</evidence>
<dbReference type="InterPro" id="IPR007197">
    <property type="entry name" value="rSAM"/>
</dbReference>
<dbReference type="SUPFAM" id="SSF102114">
    <property type="entry name" value="Radical SAM enzymes"/>
    <property type="match status" value="1"/>
</dbReference>
<name>V7I9L7_9CLOT</name>
<evidence type="ECO:0000256" key="1">
    <source>
        <dbReference type="ARBA" id="ARBA00001966"/>
    </source>
</evidence>
<evidence type="ECO:0000256" key="6">
    <source>
        <dbReference type="ARBA" id="ARBA00023014"/>
    </source>
</evidence>
<dbReference type="InterPro" id="IPR023404">
    <property type="entry name" value="rSAM_horseshoe"/>
</dbReference>
<dbReference type="Gene3D" id="3.80.30.20">
    <property type="entry name" value="tm_1862 like domain"/>
    <property type="match status" value="1"/>
</dbReference>
<dbReference type="Pfam" id="PF16199">
    <property type="entry name" value="Radical_SAM_C"/>
    <property type="match status" value="1"/>
</dbReference>
<dbReference type="OrthoDB" id="9815044at2"/>
<gene>
    <name evidence="8" type="ORF">T472_0203400</name>
</gene>
<sequence>MRRHVIIPIFIPHVGCPHDCVFCNQAKITGVLREEYDSIDAGYVRRIVKDYLLTIDRDNTELEVSFFGGTFTALDIRKQRELLSVTRELKENGIIDRIRLSTRPDYINLFILSHLKEHLVDIIELGVQSLSEDVLAASKRGYSPRVVEDASRMIRSFGFTLGHQLMTGLPLDNEEKDLFSVRESIRMKPDIARIYPALVIRDTEMADLYLAGSYEPYTLDRAVAVTSRMLVEYENAGVNVIRVGLQPTSDIAPGRDVLAGPYHPAIRELCESYAMCRKIEDAGFDRVTVRIGRRDLSKLYAGGKRYFTRLSEKVEVRVETIDSEQKGIFEIIPFDGGGTNVS</sequence>
<evidence type="ECO:0000256" key="2">
    <source>
        <dbReference type="ARBA" id="ARBA00022485"/>
    </source>
</evidence>
<comment type="caution">
    <text evidence="8">The sequence shown here is derived from an EMBL/GenBank/DDBJ whole genome shotgun (WGS) entry which is preliminary data.</text>
</comment>
<comment type="cofactor">
    <cofactor evidence="1">
        <name>[4Fe-4S] cluster</name>
        <dbReference type="ChEBI" id="CHEBI:49883"/>
    </cofactor>
</comment>
<organism evidence="8 9">
    <name type="scientific">Youngiibacter fragilis 232.1</name>
    <dbReference type="NCBI Taxonomy" id="994573"/>
    <lineage>
        <taxon>Bacteria</taxon>
        <taxon>Bacillati</taxon>
        <taxon>Bacillota</taxon>
        <taxon>Clostridia</taxon>
        <taxon>Eubacteriales</taxon>
        <taxon>Clostridiaceae</taxon>
        <taxon>Youngiibacter</taxon>
    </lineage>
</organism>
<feature type="domain" description="Radical SAM core" evidence="7">
    <location>
        <begin position="1"/>
        <end position="234"/>
    </location>
</feature>
<dbReference type="InterPro" id="IPR039661">
    <property type="entry name" value="ELP3"/>
</dbReference>